<feature type="domain" description="DUF6984" evidence="1">
    <location>
        <begin position="2"/>
        <end position="96"/>
    </location>
</feature>
<evidence type="ECO:0000313" key="2">
    <source>
        <dbReference type="EMBL" id="QUW03992.1"/>
    </source>
</evidence>
<evidence type="ECO:0000313" key="3">
    <source>
        <dbReference type="Proteomes" id="UP000676506"/>
    </source>
</evidence>
<proteinExistence type="predicted"/>
<name>A0ABX8BC57_9BACT</name>
<keyword evidence="3" id="KW-1185">Reference proteome</keyword>
<protein>
    <recommendedName>
        <fullName evidence="1">DUF6984 domain-containing protein</fullName>
    </recommendedName>
</protein>
<sequence length="107" mass="12019">MLLEFLVGEADLSEASEVILEGLKVADMDDGGMGSLRLFPKGSDDRDKKIGKCASTCHFTDEDGVEVVASLNLDQHGNLYELDMWKTDFGKLIRIPDNRKQLRREEM</sequence>
<organism evidence="2 3">
    <name type="scientific">Chloracidobacterium validum</name>
    <dbReference type="NCBI Taxonomy" id="2821543"/>
    <lineage>
        <taxon>Bacteria</taxon>
        <taxon>Pseudomonadati</taxon>
        <taxon>Acidobacteriota</taxon>
        <taxon>Terriglobia</taxon>
        <taxon>Terriglobales</taxon>
        <taxon>Acidobacteriaceae</taxon>
        <taxon>Chloracidobacterium</taxon>
    </lineage>
</organism>
<dbReference type="Proteomes" id="UP000676506">
    <property type="component" value="Chromosome 1"/>
</dbReference>
<dbReference type="InterPro" id="IPR054253">
    <property type="entry name" value="DUF6984"/>
</dbReference>
<accession>A0ABX8BC57</accession>
<reference evidence="2 3" key="1">
    <citation type="submission" date="2021-03" db="EMBL/GenBank/DDBJ databases">
        <title>Genomic and phenotypic characterization of Chloracidobacterium isolates provides evidence for multiple species.</title>
        <authorList>
            <person name="Saini M.K."/>
            <person name="Costas A.M.G."/>
            <person name="Tank M."/>
            <person name="Bryant D.A."/>
        </authorList>
    </citation>
    <scope>NUCLEOTIDE SEQUENCE [LARGE SCALE GENOMIC DNA]</scope>
    <source>
        <strain evidence="2 3">BV2-C</strain>
    </source>
</reference>
<dbReference type="EMBL" id="CP072648">
    <property type="protein sequence ID" value="QUW03992.1"/>
    <property type="molecule type" value="Genomic_DNA"/>
</dbReference>
<dbReference type="Pfam" id="PF22480">
    <property type="entry name" value="DUF6984"/>
    <property type="match status" value="1"/>
</dbReference>
<gene>
    <name evidence="2" type="ORF">J8C06_09640</name>
</gene>
<evidence type="ECO:0000259" key="1">
    <source>
        <dbReference type="Pfam" id="PF22480"/>
    </source>
</evidence>